<sequence>MGDQATDAERWWPHVSIEAKHAVLDDLEGDLPEHVRREIAEHSDGEAPERLSDADVRFIRTQIEPVD</sequence>
<keyword evidence="2" id="KW-1185">Reference proteome</keyword>
<comment type="caution">
    <text evidence="1">The sequence shown here is derived from an EMBL/GenBank/DDBJ whole genome shotgun (WGS) entry which is preliminary data.</text>
</comment>
<proteinExistence type="predicted"/>
<dbReference type="Proteomes" id="UP001260072">
    <property type="component" value="Unassembled WGS sequence"/>
</dbReference>
<gene>
    <name evidence="1" type="ORF">RH861_02765</name>
</gene>
<organism evidence="1 2">
    <name type="scientific">Agromyces indicus</name>
    <dbReference type="NCBI Taxonomy" id="758919"/>
    <lineage>
        <taxon>Bacteria</taxon>
        <taxon>Bacillati</taxon>
        <taxon>Actinomycetota</taxon>
        <taxon>Actinomycetes</taxon>
        <taxon>Micrococcales</taxon>
        <taxon>Microbacteriaceae</taxon>
        <taxon>Agromyces</taxon>
    </lineage>
</organism>
<protein>
    <submittedName>
        <fullName evidence="1">Uncharacterized protein</fullName>
    </submittedName>
</protein>
<dbReference type="EMBL" id="JAVKGS010000001">
    <property type="protein sequence ID" value="MDR5690978.1"/>
    <property type="molecule type" value="Genomic_DNA"/>
</dbReference>
<reference evidence="2" key="1">
    <citation type="submission" date="2023-07" db="EMBL/GenBank/DDBJ databases">
        <title>Description of three actinobacteria isolated from air of manufacturing shop in a pharmaceutical factory.</title>
        <authorList>
            <person name="Zhang D.-F."/>
        </authorList>
    </citation>
    <scope>NUCLEOTIDE SEQUENCE [LARGE SCALE GENOMIC DNA]</scope>
    <source>
        <strain evidence="2">CCTCC AB 2011122</strain>
    </source>
</reference>
<name>A0ABU1FGV6_9MICO</name>
<dbReference type="RefSeq" id="WP_310519646.1">
    <property type="nucleotide sequence ID" value="NZ_BAABBS010000004.1"/>
</dbReference>
<evidence type="ECO:0000313" key="2">
    <source>
        <dbReference type="Proteomes" id="UP001260072"/>
    </source>
</evidence>
<evidence type="ECO:0000313" key="1">
    <source>
        <dbReference type="EMBL" id="MDR5690978.1"/>
    </source>
</evidence>
<accession>A0ABU1FGV6</accession>